<dbReference type="GO" id="GO:0003700">
    <property type="term" value="F:DNA-binding transcription factor activity"/>
    <property type="evidence" value="ECO:0007669"/>
    <property type="project" value="InterPro"/>
</dbReference>
<dbReference type="Pfam" id="PF08279">
    <property type="entry name" value="HTH_11"/>
    <property type="match status" value="1"/>
</dbReference>
<keyword evidence="2" id="KW-0804">Transcription</keyword>
<dbReference type="Gene3D" id="1.10.10.10">
    <property type="entry name" value="Winged helix-like DNA-binding domain superfamily/Winged helix DNA-binding domain"/>
    <property type="match status" value="1"/>
</dbReference>
<sequence>MSQSTTRMLTRAKAVYLFIKENGPVTTSQIAEEFGITDRTVQRDLSLLAYNGLVNSPNRGGSWKITNKKVKIS</sequence>
<gene>
    <name evidence="4" type="ORF">JCM21714_1907</name>
</gene>
<organism evidence="4 5">
    <name type="scientific">Gracilibacillus boraciitolerans JCM 21714</name>
    <dbReference type="NCBI Taxonomy" id="1298598"/>
    <lineage>
        <taxon>Bacteria</taxon>
        <taxon>Bacillati</taxon>
        <taxon>Bacillota</taxon>
        <taxon>Bacilli</taxon>
        <taxon>Bacillales</taxon>
        <taxon>Bacillaceae</taxon>
        <taxon>Gracilibacillus</taxon>
    </lineage>
</organism>
<feature type="domain" description="HTH deoR-type" evidence="3">
    <location>
        <begin position="8"/>
        <end position="63"/>
    </location>
</feature>
<dbReference type="SUPFAM" id="SSF46785">
    <property type="entry name" value="Winged helix' DNA-binding domain"/>
    <property type="match status" value="1"/>
</dbReference>
<evidence type="ECO:0000256" key="2">
    <source>
        <dbReference type="ARBA" id="ARBA00023163"/>
    </source>
</evidence>
<dbReference type="AlphaFoldDB" id="W4VJD7"/>
<dbReference type="Proteomes" id="UP000019102">
    <property type="component" value="Unassembled WGS sequence"/>
</dbReference>
<evidence type="ECO:0000313" key="5">
    <source>
        <dbReference type="Proteomes" id="UP000019102"/>
    </source>
</evidence>
<name>W4VJD7_9BACI</name>
<dbReference type="InterPro" id="IPR036390">
    <property type="entry name" value="WH_DNA-bd_sf"/>
</dbReference>
<dbReference type="InterPro" id="IPR036388">
    <property type="entry name" value="WH-like_DNA-bd_sf"/>
</dbReference>
<dbReference type="eggNOG" id="COG0640">
    <property type="taxonomic scope" value="Bacteria"/>
</dbReference>
<dbReference type="InterPro" id="IPR013196">
    <property type="entry name" value="HTH_11"/>
</dbReference>
<dbReference type="STRING" id="1298598.JCM21714_1907"/>
<evidence type="ECO:0000259" key="3">
    <source>
        <dbReference type="PROSITE" id="PS51000"/>
    </source>
</evidence>
<dbReference type="OrthoDB" id="2353732at2"/>
<dbReference type="EMBL" id="BAVS01000008">
    <property type="protein sequence ID" value="GAE92884.1"/>
    <property type="molecule type" value="Genomic_DNA"/>
</dbReference>
<comment type="caution">
    <text evidence="4">The sequence shown here is derived from an EMBL/GenBank/DDBJ whole genome shotgun (WGS) entry which is preliminary data.</text>
</comment>
<dbReference type="PROSITE" id="PS51000">
    <property type="entry name" value="HTH_DEOR_2"/>
    <property type="match status" value="1"/>
</dbReference>
<keyword evidence="5" id="KW-1185">Reference proteome</keyword>
<accession>W4VJD7</accession>
<dbReference type="InterPro" id="IPR001034">
    <property type="entry name" value="DeoR_HTH"/>
</dbReference>
<keyword evidence="1" id="KW-0805">Transcription regulation</keyword>
<evidence type="ECO:0000256" key="1">
    <source>
        <dbReference type="ARBA" id="ARBA00023015"/>
    </source>
</evidence>
<dbReference type="RefSeq" id="WP_035722937.1">
    <property type="nucleotide sequence ID" value="NZ_BAVS01000008.1"/>
</dbReference>
<evidence type="ECO:0000313" key="4">
    <source>
        <dbReference type="EMBL" id="GAE92884.1"/>
    </source>
</evidence>
<reference evidence="4 5" key="1">
    <citation type="journal article" date="2014" name="Genome Announc.">
        <title>Draft Genome Sequence of the Boron-Tolerant and Moderately Halotolerant Bacterium Gracilibacillus boraciitolerans JCM 21714T.</title>
        <authorList>
            <person name="Ahmed I."/>
            <person name="Oshima K."/>
            <person name="Suda W."/>
            <person name="Kitamura K."/>
            <person name="Iida T."/>
            <person name="Ohmori Y."/>
            <person name="Fujiwara T."/>
            <person name="Hattori M."/>
            <person name="Ohkuma M."/>
        </authorList>
    </citation>
    <scope>NUCLEOTIDE SEQUENCE [LARGE SCALE GENOMIC DNA]</scope>
    <source>
        <strain evidence="4 5">JCM 21714</strain>
    </source>
</reference>
<proteinExistence type="predicted"/>
<protein>
    <submittedName>
        <fullName evidence="4">Transcriptional regulator</fullName>
    </submittedName>
</protein>